<reference evidence="10 11" key="1">
    <citation type="journal article" date="2018" name="Mol. Biol. Evol.">
        <title>Broad Genomic Sampling Reveals a Smut Pathogenic Ancestry of the Fungal Clade Ustilaginomycotina.</title>
        <authorList>
            <person name="Kijpornyongpan T."/>
            <person name="Mondo S.J."/>
            <person name="Barry K."/>
            <person name="Sandor L."/>
            <person name="Lee J."/>
            <person name="Lipzen A."/>
            <person name="Pangilinan J."/>
            <person name="LaButti K."/>
            <person name="Hainaut M."/>
            <person name="Henrissat B."/>
            <person name="Grigoriev I.V."/>
            <person name="Spatafora J.W."/>
            <person name="Aime M.C."/>
        </authorList>
    </citation>
    <scope>NUCLEOTIDE SEQUENCE [LARGE SCALE GENOMIC DNA]</scope>
    <source>
        <strain evidence="10 11">MCA 3645</strain>
    </source>
</reference>
<evidence type="ECO:0000256" key="1">
    <source>
        <dbReference type="ARBA" id="ARBA00004123"/>
    </source>
</evidence>
<dbReference type="Pfam" id="PF09271">
    <property type="entry name" value="LAG1-DNAbind"/>
    <property type="match status" value="1"/>
</dbReference>
<protein>
    <submittedName>
        <fullName evidence="10">Uncharacterized protein</fullName>
    </submittedName>
</protein>
<dbReference type="InterPro" id="IPR008967">
    <property type="entry name" value="p53-like_TF_DNA-bd_sf"/>
</dbReference>
<keyword evidence="5" id="KW-0804">Transcription</keyword>
<feature type="region of interest" description="Disordered" evidence="7">
    <location>
        <begin position="114"/>
        <end position="233"/>
    </location>
</feature>
<feature type="domain" description="RBP-J/Cbf11/Cbf12 DNA binding" evidence="8">
    <location>
        <begin position="389"/>
        <end position="584"/>
    </location>
</feature>
<dbReference type="InterPro" id="IPR015351">
    <property type="entry name" value="RBP-J/Cbf11/Cbf12_DNA-bd"/>
</dbReference>
<gene>
    <name evidence="10" type="ORF">BCV70DRAFT_199143</name>
</gene>
<feature type="region of interest" description="Disordered" evidence="7">
    <location>
        <begin position="296"/>
        <end position="338"/>
    </location>
</feature>
<feature type="region of interest" description="Disordered" evidence="7">
    <location>
        <begin position="1"/>
        <end position="94"/>
    </location>
</feature>
<dbReference type="InterPro" id="IPR037095">
    <property type="entry name" value="RBP-J/Cbf11_DNA-bd_sf"/>
</dbReference>
<dbReference type="InterPro" id="IPR040159">
    <property type="entry name" value="CLS_fam"/>
</dbReference>
<dbReference type="GO" id="GO:0001228">
    <property type="term" value="F:DNA-binding transcription activator activity, RNA polymerase II-specific"/>
    <property type="evidence" value="ECO:0007669"/>
    <property type="project" value="InterPro"/>
</dbReference>
<evidence type="ECO:0000256" key="6">
    <source>
        <dbReference type="ARBA" id="ARBA00023242"/>
    </source>
</evidence>
<dbReference type="SUPFAM" id="SSF49417">
    <property type="entry name" value="p53-like transcription factors"/>
    <property type="match status" value="1"/>
</dbReference>
<dbReference type="InParanoid" id="A0A317XWK6"/>
<evidence type="ECO:0000256" key="2">
    <source>
        <dbReference type="ARBA" id="ARBA00009704"/>
    </source>
</evidence>
<dbReference type="SMART" id="SM01268">
    <property type="entry name" value="BTD"/>
    <property type="match status" value="1"/>
</dbReference>
<dbReference type="Gene3D" id="2.60.40.1450">
    <property type="entry name" value="LAG1, DNA binding domain"/>
    <property type="match status" value="1"/>
</dbReference>
<dbReference type="EMBL" id="KZ819190">
    <property type="protein sequence ID" value="PWZ01709.1"/>
    <property type="molecule type" value="Genomic_DNA"/>
</dbReference>
<feature type="compositionally biased region" description="Basic residues" evidence="7">
    <location>
        <begin position="329"/>
        <end position="338"/>
    </location>
</feature>
<proteinExistence type="inferred from homology"/>
<feature type="compositionally biased region" description="Polar residues" evidence="7">
    <location>
        <begin position="766"/>
        <end position="781"/>
    </location>
</feature>
<dbReference type="InterPro" id="IPR015350">
    <property type="entry name" value="Beta-trefoil_DNA-bd_dom"/>
</dbReference>
<evidence type="ECO:0000313" key="11">
    <source>
        <dbReference type="Proteomes" id="UP000246740"/>
    </source>
</evidence>
<name>A0A317XWK6_9BASI</name>
<dbReference type="AlphaFoldDB" id="A0A317XWK6"/>
<evidence type="ECO:0000259" key="8">
    <source>
        <dbReference type="SMART" id="SM01267"/>
    </source>
</evidence>
<sequence>MEAGESVDSVGHPATQAADADDSKVQNEASQDPNPSTSIQADEDAAKNGSSSSEDAPDLTIMDGIPSLDAASFSSFLPAPAPGSTLEQFSHEGQSELTLEQQIQAFTADLTGQLNQVAQSSDPHSMAASTAQSNYNTPTQGQGTPATTEDIASFDTLLASLMPTPQPGSPVAVRNGEAQSGSLVPQLSAPQQEPASSASIAGSDAPASVLAAPPVEASPGQAPGSDENPQSFVDALLRQANIVPFSQNLGDSSIPSALAAATAASGPGTSAEGTGEAFEASLEQFMASLQARVSSSLTTEVDSDGGNVAREEKPEEKPKPKTPAEPQKPKKPRKVLGKRKYREIGPMERRSRVEKALSEYVASIDTQVKPNLVTGPIPAGEEAKSMMTTIRCVHASVARKGYGSEKRFFSPPPVVNVTGPLRRYAEHGAAILTTSSTADDADEEEQSRVSFLVKGEGDEYFSNEHVATLDEKLETTIRSLYVTPTGRSKTFRLQLNLLRPSGLEPHLPIFSPLKKSKLAEAHSPALSIGSPGPGGLPNGSDHNDSLSESLSRLPKGLAWASFESAPVTIISKSSKKTAKPRGQLNQVQNGSLVSLFNRINSQTARTKYLRTDKVGGLMVHSGEWSTYRITLISRPPLADIAGAEEGSITYGSTVVLTDINTGYSSDPLVVCKVDRGQVLLPQLDPPAELLKAGSGNQSRRVPIDSSLREKLAAMTANSRANGKSNGPAATPSLPRPSLPGSGAKGAVKAEIDSGSQSSQQKGPQGTDSPNANGNAVSSSEDLNLYGPVGQLQKVALMRFVPSNASESASGDIEHLESDFSTPRSFLCASLPGPWKHQSPTELVGHQPLVLDFAKTHRDGFGTGEPPSSIVDANKSQESNSITYVTPKTTTIAKEHSAGTKVVDEVDDAFVWTVIGISRFEYSYFDTSATQASKDEGPCEVPMTPFPLITSMPTYDQVKHTLVTTVTNFIVPAAITSDPIPLDVWIGSLGPMEVEHSARSQPSAAAGADPEAMITVRLPPIRDLLANARQSRAAMKSSKLPAHFLLPLIFVNDSDGTAYHSGRHVVCEDLVELMKATGHETSADVLKQLGFGLGDVAGPPSQGAWSLRII</sequence>
<dbReference type="PANTHER" id="PTHR10665">
    <property type="entry name" value="RECOMBINING BINDING PROTEIN SUPPRESSOR OF HAIRLESS"/>
    <property type="match status" value="1"/>
</dbReference>
<dbReference type="SUPFAM" id="SSF110217">
    <property type="entry name" value="DNA-binding protein LAG-1 (CSL)"/>
    <property type="match status" value="1"/>
</dbReference>
<evidence type="ECO:0000256" key="5">
    <source>
        <dbReference type="ARBA" id="ARBA00023163"/>
    </source>
</evidence>
<comment type="subcellular location">
    <subcellularLocation>
        <location evidence="1">Nucleus</location>
    </subcellularLocation>
</comment>
<comment type="similarity">
    <text evidence="2">Belongs to the Su(H) family.</text>
</comment>
<keyword evidence="6" id="KW-0539">Nucleus</keyword>
<keyword evidence="3" id="KW-0805">Transcription regulation</keyword>
<dbReference type="InterPro" id="IPR036358">
    <property type="entry name" value="BTD_sf"/>
</dbReference>
<keyword evidence="4" id="KW-0238">DNA-binding</keyword>
<evidence type="ECO:0000256" key="3">
    <source>
        <dbReference type="ARBA" id="ARBA00023015"/>
    </source>
</evidence>
<feature type="domain" description="Beta-trefoil DNA-binding" evidence="9">
    <location>
        <begin position="585"/>
        <end position="939"/>
    </location>
</feature>
<dbReference type="Pfam" id="PF09270">
    <property type="entry name" value="BTD"/>
    <property type="match status" value="1"/>
</dbReference>
<keyword evidence="11" id="KW-1185">Reference proteome</keyword>
<dbReference type="Gene3D" id="2.80.10.50">
    <property type="match status" value="1"/>
</dbReference>
<feature type="compositionally biased region" description="Low complexity" evidence="7">
    <location>
        <begin position="137"/>
        <end position="148"/>
    </location>
</feature>
<dbReference type="GO" id="GO:0005634">
    <property type="term" value="C:nucleus"/>
    <property type="evidence" value="ECO:0007669"/>
    <property type="project" value="UniProtKB-SubCell"/>
</dbReference>
<evidence type="ECO:0000313" key="10">
    <source>
        <dbReference type="EMBL" id="PWZ01709.1"/>
    </source>
</evidence>
<organism evidence="10 11">
    <name type="scientific">Testicularia cyperi</name>
    <dbReference type="NCBI Taxonomy" id="1882483"/>
    <lineage>
        <taxon>Eukaryota</taxon>
        <taxon>Fungi</taxon>
        <taxon>Dikarya</taxon>
        <taxon>Basidiomycota</taxon>
        <taxon>Ustilaginomycotina</taxon>
        <taxon>Ustilaginomycetes</taxon>
        <taxon>Ustilaginales</taxon>
        <taxon>Anthracoideaceae</taxon>
        <taxon>Testicularia</taxon>
    </lineage>
</organism>
<evidence type="ECO:0000259" key="9">
    <source>
        <dbReference type="SMART" id="SM01268"/>
    </source>
</evidence>
<feature type="region of interest" description="Disordered" evidence="7">
    <location>
        <begin position="715"/>
        <end position="781"/>
    </location>
</feature>
<dbReference type="STRING" id="1882483.A0A317XWK6"/>
<feature type="compositionally biased region" description="Polar residues" evidence="7">
    <location>
        <begin position="715"/>
        <end position="724"/>
    </location>
</feature>
<accession>A0A317XWK6</accession>
<dbReference type="OrthoDB" id="5600360at2759"/>
<evidence type="ECO:0000256" key="4">
    <source>
        <dbReference type="ARBA" id="ARBA00023125"/>
    </source>
</evidence>
<feature type="compositionally biased region" description="Polar residues" evidence="7">
    <location>
        <begin position="26"/>
        <end position="40"/>
    </location>
</feature>
<feature type="compositionally biased region" description="Basic and acidic residues" evidence="7">
    <location>
        <begin position="309"/>
        <end position="319"/>
    </location>
</feature>
<feature type="compositionally biased region" description="Low complexity" evidence="7">
    <location>
        <begin position="753"/>
        <end position="765"/>
    </location>
</feature>
<feature type="compositionally biased region" description="Polar residues" evidence="7">
    <location>
        <begin position="114"/>
        <end position="136"/>
    </location>
</feature>
<feature type="region of interest" description="Disordered" evidence="7">
    <location>
        <begin position="521"/>
        <end position="548"/>
    </location>
</feature>
<feature type="compositionally biased region" description="Low complexity" evidence="7">
    <location>
        <begin position="185"/>
        <end position="199"/>
    </location>
</feature>
<dbReference type="SMART" id="SM01267">
    <property type="entry name" value="LAG1_DNAbind"/>
    <property type="match status" value="1"/>
</dbReference>
<dbReference type="Proteomes" id="UP000246740">
    <property type="component" value="Unassembled WGS sequence"/>
</dbReference>
<evidence type="ECO:0000256" key="7">
    <source>
        <dbReference type="SAM" id="MobiDB-lite"/>
    </source>
</evidence>
<feature type="compositionally biased region" description="Low complexity" evidence="7">
    <location>
        <begin position="66"/>
        <end position="78"/>
    </location>
</feature>
<dbReference type="GO" id="GO:0000978">
    <property type="term" value="F:RNA polymerase II cis-regulatory region sequence-specific DNA binding"/>
    <property type="evidence" value="ECO:0007669"/>
    <property type="project" value="InterPro"/>
</dbReference>